<evidence type="ECO:0000313" key="2">
    <source>
        <dbReference type="Proteomes" id="UP000204657"/>
    </source>
</evidence>
<evidence type="ECO:0000313" key="1">
    <source>
        <dbReference type="EMBL" id="BAQ22731.1"/>
    </source>
</evidence>
<name>A0A0B6VTN1_9CAUD</name>
<organism evidence="1 2">
    <name type="scientific">Edwardsiella phage PEi20</name>
    <dbReference type="NCBI Taxonomy" id="1608310"/>
    <lineage>
        <taxon>Viruses</taxon>
        <taxon>Duplodnaviria</taxon>
        <taxon>Heunggongvirae</taxon>
        <taxon>Uroviricota</taxon>
        <taxon>Caudoviricetes</taxon>
        <taxon>Pantevenvirales</taxon>
        <taxon>Straboviridae</taxon>
        <taxon>Tevenvirinae</taxon>
        <taxon>Kanagawavirus</taxon>
        <taxon>Kanagawavirus pei20</taxon>
    </lineage>
</organism>
<reference evidence="1 2" key="1">
    <citation type="submission" date="2015-02" db="EMBL/GenBank/DDBJ databases">
        <title>Complete genome sequences of Edwardsiella bacteriophages, PEi20 and PEi26.</title>
        <authorList>
            <person name="Yasuike M."/>
            <person name="Nishiki I."/>
            <person name="Iwasaki Y."/>
            <person name="Nakamura Y."/>
            <person name="Fujiwara A."/>
            <person name="Hassan E.S."/>
            <person name="Mahmoud M.M."/>
            <person name="Kawato Y."/>
            <person name="Nagai S."/>
            <person name="Kobayashi T."/>
            <person name="Ototake M."/>
            <person name="Nakai T."/>
        </authorList>
    </citation>
    <scope>NUCLEOTIDE SEQUENCE [LARGE SCALE GENOMIC DNA]</scope>
</reference>
<protein>
    <submittedName>
        <fullName evidence="1">Uncharacterized protein</fullName>
    </submittedName>
</protein>
<dbReference type="GeneID" id="26519128"/>
<keyword evidence="2" id="KW-1185">Reference proteome</keyword>
<accession>A0A0B6VTN1</accession>
<dbReference type="EMBL" id="AP014714">
    <property type="protein sequence ID" value="BAQ22731.1"/>
    <property type="molecule type" value="Genomic_DNA"/>
</dbReference>
<dbReference type="RefSeq" id="YP_009190239.1">
    <property type="nucleotide sequence ID" value="NC_028683.1"/>
</dbReference>
<proteinExistence type="predicted"/>
<dbReference type="KEGG" id="vg:26519128"/>
<dbReference type="Proteomes" id="UP000204657">
    <property type="component" value="Segment"/>
</dbReference>
<sequence length="60" mass="7012">MRLISKSQAIGVSIKPWYAARWETVEPEEPVYTEEVPCYDEPTVNELLDLEDKTWNLQSL</sequence>
<gene>
    <name evidence="1" type="primary">49.1</name>
</gene>